<dbReference type="PROSITE" id="PS51387">
    <property type="entry name" value="FAD_PCMH"/>
    <property type="match status" value="1"/>
</dbReference>
<evidence type="ECO:0000256" key="2">
    <source>
        <dbReference type="ARBA" id="ARBA00022827"/>
    </source>
</evidence>
<dbReference type="EC" id="1.1.99.14" evidence="4"/>
<evidence type="ECO:0000256" key="1">
    <source>
        <dbReference type="ARBA" id="ARBA00022630"/>
    </source>
</evidence>
<dbReference type="InterPro" id="IPR016169">
    <property type="entry name" value="FAD-bd_PCMH_sub2"/>
</dbReference>
<dbReference type="InterPro" id="IPR016166">
    <property type="entry name" value="FAD-bd_PCMH"/>
</dbReference>
<dbReference type="Gene3D" id="3.30.465.10">
    <property type="match status" value="1"/>
</dbReference>
<feature type="domain" description="FAD-binding PCMH-type" evidence="3">
    <location>
        <begin position="1"/>
        <end position="171"/>
    </location>
</feature>
<sequence length="351" mass="38797">MAENTEQQLQDKVQQAITDKQPLKIIGGNSKHFYGRPLSGRECSSMNHQGIINYQATELVITAKAGTRLTELEQVLAKHNQILAFEPPRFNSSSTIGGCIAAGLSGPARPFSGAARDFVLGFRIINGKAEVVKFGGEVIKNVAGYDLSRLLTGSLGTLGLLLEVSLKTMPRPAHTLSLRFEMDETQAINNINQYINQALPITASCIRDQQLLLRLSGAKTAVEAAHKKFSGETVDNKIWLSLQNQTDSFFKQKNNLWRLSLPPTTPPVSLKGSQLIEWNGAQRWLYSDEPANDIYKLAHSLGGHACLFKPEKPAQQVFQPLDENLMALQRTVKQAMDPQGIFNPGRMYKEL</sequence>
<dbReference type="AlphaFoldDB" id="A0A3B1BYS4"/>
<dbReference type="GO" id="GO:0071949">
    <property type="term" value="F:FAD binding"/>
    <property type="evidence" value="ECO:0007669"/>
    <property type="project" value="InterPro"/>
</dbReference>
<keyword evidence="2" id="KW-0274">FAD</keyword>
<dbReference type="GO" id="GO:0019154">
    <property type="term" value="F:glycolate dehydrogenase activity"/>
    <property type="evidence" value="ECO:0007669"/>
    <property type="project" value="UniProtKB-EC"/>
</dbReference>
<keyword evidence="4" id="KW-0560">Oxidoreductase</keyword>
<keyword evidence="1" id="KW-0285">Flavoprotein</keyword>
<organism evidence="4">
    <name type="scientific">hydrothermal vent metagenome</name>
    <dbReference type="NCBI Taxonomy" id="652676"/>
    <lineage>
        <taxon>unclassified sequences</taxon>
        <taxon>metagenomes</taxon>
        <taxon>ecological metagenomes</taxon>
    </lineage>
</organism>
<dbReference type="InterPro" id="IPR006094">
    <property type="entry name" value="Oxid_FAD_bind_N"/>
</dbReference>
<dbReference type="InterPro" id="IPR016171">
    <property type="entry name" value="Vanillyl_alc_oxidase_C-sub2"/>
</dbReference>
<dbReference type="InterPro" id="IPR036318">
    <property type="entry name" value="FAD-bd_PCMH-like_sf"/>
</dbReference>
<dbReference type="Gene3D" id="1.10.45.10">
    <property type="entry name" value="Vanillyl-alcohol Oxidase, Chain A, domain 4"/>
    <property type="match status" value="1"/>
</dbReference>
<dbReference type="NCBIfam" id="NF008439">
    <property type="entry name" value="PRK11282.1"/>
    <property type="match status" value="1"/>
</dbReference>
<dbReference type="InterPro" id="IPR016164">
    <property type="entry name" value="FAD-linked_Oxase-like_C"/>
</dbReference>
<reference evidence="4" key="1">
    <citation type="submission" date="2018-06" db="EMBL/GenBank/DDBJ databases">
        <authorList>
            <person name="Zhirakovskaya E."/>
        </authorList>
    </citation>
    <scope>NUCLEOTIDE SEQUENCE</scope>
</reference>
<evidence type="ECO:0000259" key="3">
    <source>
        <dbReference type="PROSITE" id="PS51387"/>
    </source>
</evidence>
<evidence type="ECO:0000313" key="4">
    <source>
        <dbReference type="EMBL" id="VAX11545.1"/>
    </source>
</evidence>
<dbReference type="PANTHER" id="PTHR11748">
    <property type="entry name" value="D-LACTATE DEHYDROGENASE"/>
    <property type="match status" value="1"/>
</dbReference>
<dbReference type="SUPFAM" id="SSF56176">
    <property type="entry name" value="FAD-binding/transporter-associated domain-like"/>
    <property type="match status" value="1"/>
</dbReference>
<name>A0A3B1BYS4_9ZZZZ</name>
<dbReference type="SUPFAM" id="SSF55103">
    <property type="entry name" value="FAD-linked oxidases, C-terminal domain"/>
    <property type="match status" value="1"/>
</dbReference>
<accession>A0A3B1BYS4</accession>
<dbReference type="Pfam" id="PF01565">
    <property type="entry name" value="FAD_binding_4"/>
    <property type="match status" value="1"/>
</dbReference>
<dbReference type="EMBL" id="UOFY01000069">
    <property type="protein sequence ID" value="VAX11545.1"/>
    <property type="molecule type" value="Genomic_DNA"/>
</dbReference>
<dbReference type="PANTHER" id="PTHR11748:SF103">
    <property type="entry name" value="GLYCOLATE OXIDASE SUBUNIT GLCE"/>
    <property type="match status" value="1"/>
</dbReference>
<proteinExistence type="predicted"/>
<protein>
    <submittedName>
        <fullName evidence="4">Glycolate dehydrogenase, FAD-binding subunit GlcE</fullName>
        <ecNumber evidence="4">1.1.99.14</ecNumber>
    </submittedName>
</protein>
<gene>
    <name evidence="4" type="ORF">MNBD_GAMMA25-1046</name>
</gene>